<sequence>MTVATVGQRAVNQRQSIRPALHPQRKCEPPESIYYYNSFHLYKTDYLHSPLSQQLKVSPRVRQTTTRRKAHTLRLGWEHDEHEDGRRLASDPTIVRTTPRLERQEAFRAPQTWGDVVLDDAALYRLGILYDDDDDGNVHAQGSTFCLDTIVHTEPIYSLRPAKRAKKAHDSLVSLGEEGVEVDLDYNIDLITTSLGDDAVLRRFLGPVSDEEPARLRPDDYDNINRQHNASAIREGSTGSLSIIYEFPEILIHSLAPVPAASGFLDLVSDAEEDDRGWALVPGFSDNVEEASPVGGVWVFLAGDDS</sequence>
<dbReference type="Proteomes" id="UP000481858">
    <property type="component" value="Unassembled WGS sequence"/>
</dbReference>
<dbReference type="OrthoDB" id="5207704at2759"/>
<accession>A0A7C8IWS9</accession>
<proteinExistence type="predicted"/>
<dbReference type="EMBL" id="WUBL01000017">
    <property type="protein sequence ID" value="KAF2970985.1"/>
    <property type="molecule type" value="Genomic_DNA"/>
</dbReference>
<evidence type="ECO:0000256" key="1">
    <source>
        <dbReference type="SAM" id="MobiDB-lite"/>
    </source>
</evidence>
<feature type="region of interest" description="Disordered" evidence="1">
    <location>
        <begin position="1"/>
        <end position="26"/>
    </location>
</feature>
<organism evidence="2 3">
    <name type="scientific">Xylaria multiplex</name>
    <dbReference type="NCBI Taxonomy" id="323545"/>
    <lineage>
        <taxon>Eukaryota</taxon>
        <taxon>Fungi</taxon>
        <taxon>Dikarya</taxon>
        <taxon>Ascomycota</taxon>
        <taxon>Pezizomycotina</taxon>
        <taxon>Sordariomycetes</taxon>
        <taxon>Xylariomycetidae</taxon>
        <taxon>Xylariales</taxon>
        <taxon>Xylariaceae</taxon>
        <taxon>Xylaria</taxon>
    </lineage>
</organism>
<reference evidence="2 3" key="1">
    <citation type="submission" date="2019-12" db="EMBL/GenBank/DDBJ databases">
        <title>Draft genome sequence of the ascomycete Xylaria multiplex DSM 110363.</title>
        <authorList>
            <person name="Buettner E."/>
            <person name="Kellner H."/>
        </authorList>
    </citation>
    <scope>NUCLEOTIDE SEQUENCE [LARGE SCALE GENOMIC DNA]</scope>
    <source>
        <strain evidence="2 3">DSM 110363</strain>
    </source>
</reference>
<comment type="caution">
    <text evidence="2">The sequence shown here is derived from an EMBL/GenBank/DDBJ whole genome shotgun (WGS) entry which is preliminary data.</text>
</comment>
<gene>
    <name evidence="2" type="ORF">GQX73_g2544</name>
</gene>
<dbReference type="AlphaFoldDB" id="A0A7C8IWS9"/>
<evidence type="ECO:0000313" key="3">
    <source>
        <dbReference type="Proteomes" id="UP000481858"/>
    </source>
</evidence>
<keyword evidence="3" id="KW-1185">Reference proteome</keyword>
<dbReference type="InParanoid" id="A0A7C8IWS9"/>
<protein>
    <submittedName>
        <fullName evidence="2">Uncharacterized protein</fullName>
    </submittedName>
</protein>
<name>A0A7C8IWS9_9PEZI</name>
<evidence type="ECO:0000313" key="2">
    <source>
        <dbReference type="EMBL" id="KAF2970985.1"/>
    </source>
</evidence>